<sequence length="369" mass="42154">NSRKKILYQIEKEMEAGIWGISTALSYPPCSYCEIEEISKVCRVVKKYNGIYSTHMRNERGKKVFTSLEEAIKVAQISDVNLEIAHLKVAGKEGWGKASEVLDRIHQERNRGIKINADQYPYTAYGSSILDFLPKEMVYKGINYWRNYLLKNENRKEIIRFIKNNLEGPEKDMGWEGIIIADTKTKNNQVVGKSIYDLSTEKNKQPEEVIVDLLIEEEGCVKIIVFCMQEEDIKTIMKDPLVMIGSDGRAVSPYGKFTNTHPHPRYYGTFPRILGKYVREEKVISLPEAIRKMTYMPATKIGLKNRGQITERAFADIVIFNPDSIIDSATFKNPHCFPIGVREVLVNGKSIVEQGELTSSLPGSFLRRE</sequence>
<dbReference type="SUPFAM" id="SSF51338">
    <property type="entry name" value="Composite domain of metallo-dependent hydrolases"/>
    <property type="match status" value="1"/>
</dbReference>
<dbReference type="InterPro" id="IPR011059">
    <property type="entry name" value="Metal-dep_hydrolase_composite"/>
</dbReference>
<dbReference type="SUPFAM" id="SSF51556">
    <property type="entry name" value="Metallo-dependent hydrolases"/>
    <property type="match status" value="1"/>
</dbReference>
<dbReference type="Gene3D" id="3.20.20.140">
    <property type="entry name" value="Metal-dependent hydrolases"/>
    <property type="match status" value="2"/>
</dbReference>
<comment type="caution">
    <text evidence="2">The sequence shown here is derived from an EMBL/GenBank/DDBJ whole genome shotgun (WGS) entry which is preliminary data.</text>
</comment>
<dbReference type="Pfam" id="PF07969">
    <property type="entry name" value="Amidohydro_3"/>
    <property type="match status" value="1"/>
</dbReference>
<accession>X1G5J1</accession>
<name>X1G5J1_9ZZZZ</name>
<protein>
    <recommendedName>
        <fullName evidence="1">Amidohydrolase 3 domain-containing protein</fullName>
    </recommendedName>
</protein>
<feature type="domain" description="Amidohydrolase 3" evidence="1">
    <location>
        <begin position="232"/>
        <end position="351"/>
    </location>
</feature>
<dbReference type="InterPro" id="IPR032466">
    <property type="entry name" value="Metal_Hydrolase"/>
</dbReference>
<organism evidence="2">
    <name type="scientific">marine sediment metagenome</name>
    <dbReference type="NCBI Taxonomy" id="412755"/>
    <lineage>
        <taxon>unclassified sequences</taxon>
        <taxon>metagenomes</taxon>
        <taxon>ecological metagenomes</taxon>
    </lineage>
</organism>
<evidence type="ECO:0000259" key="1">
    <source>
        <dbReference type="Pfam" id="PF07969"/>
    </source>
</evidence>
<feature type="non-terminal residue" evidence="2">
    <location>
        <position position="1"/>
    </location>
</feature>
<dbReference type="GO" id="GO:0016810">
    <property type="term" value="F:hydrolase activity, acting on carbon-nitrogen (but not peptide) bonds"/>
    <property type="evidence" value="ECO:0007669"/>
    <property type="project" value="InterPro"/>
</dbReference>
<dbReference type="EMBL" id="BARU01008350">
    <property type="protein sequence ID" value="GAH40095.1"/>
    <property type="molecule type" value="Genomic_DNA"/>
</dbReference>
<dbReference type="AlphaFoldDB" id="X1G5J1"/>
<gene>
    <name evidence="2" type="ORF">S03H2_16353</name>
</gene>
<reference evidence="2" key="1">
    <citation type="journal article" date="2014" name="Front. Microbiol.">
        <title>High frequency of phylogenetically diverse reductive dehalogenase-homologous genes in deep subseafloor sedimentary metagenomes.</title>
        <authorList>
            <person name="Kawai M."/>
            <person name="Futagami T."/>
            <person name="Toyoda A."/>
            <person name="Takaki Y."/>
            <person name="Nishi S."/>
            <person name="Hori S."/>
            <person name="Arai W."/>
            <person name="Tsubouchi T."/>
            <person name="Morono Y."/>
            <person name="Uchiyama I."/>
            <person name="Ito T."/>
            <person name="Fujiyama A."/>
            <person name="Inagaki F."/>
            <person name="Takami H."/>
        </authorList>
    </citation>
    <scope>NUCLEOTIDE SEQUENCE</scope>
    <source>
        <strain evidence="2">Expedition CK06-06</strain>
    </source>
</reference>
<proteinExistence type="predicted"/>
<dbReference type="InterPro" id="IPR013108">
    <property type="entry name" value="Amidohydro_3"/>
</dbReference>
<evidence type="ECO:0000313" key="2">
    <source>
        <dbReference type="EMBL" id="GAH40095.1"/>
    </source>
</evidence>